<accession>A0A450W418</accession>
<evidence type="ECO:0000313" key="3">
    <source>
        <dbReference type="EMBL" id="VFK11782.1"/>
    </source>
</evidence>
<dbReference type="EMBL" id="CAADFA010000238">
    <property type="protein sequence ID" value="VFJ59033.1"/>
    <property type="molecule type" value="Genomic_DNA"/>
</dbReference>
<dbReference type="EMBL" id="CAADEZ010000842">
    <property type="protein sequence ID" value="VFJ75532.1"/>
    <property type="molecule type" value="Genomic_DNA"/>
</dbReference>
<dbReference type="AlphaFoldDB" id="A0A450W418"/>
<evidence type="ECO:0008006" key="4">
    <source>
        <dbReference type="Google" id="ProtNLM"/>
    </source>
</evidence>
<gene>
    <name evidence="2" type="ORF">BECKFM1743A_GA0114220_108422</name>
    <name evidence="3" type="ORF">BECKFM1743B_GA0114221_102072</name>
    <name evidence="1" type="ORF">BECKFM1743C_GA0114222_102382</name>
</gene>
<name>A0A450W418_9GAMM</name>
<organism evidence="3">
    <name type="scientific">Candidatus Kentrum sp. FM</name>
    <dbReference type="NCBI Taxonomy" id="2126340"/>
    <lineage>
        <taxon>Bacteria</taxon>
        <taxon>Pseudomonadati</taxon>
        <taxon>Pseudomonadota</taxon>
        <taxon>Gammaproteobacteria</taxon>
        <taxon>Candidatus Kentrum</taxon>
    </lineage>
</organism>
<protein>
    <recommendedName>
        <fullName evidence="4">Antitoxin</fullName>
    </recommendedName>
</protein>
<dbReference type="EMBL" id="CAADFL010000207">
    <property type="protein sequence ID" value="VFK11782.1"/>
    <property type="molecule type" value="Genomic_DNA"/>
</dbReference>
<sequence>MQASILDLQYKAKDVLGAIDKNEVAVVTHEGKAKATLELMGEKQDRPASPSLLWHVSLHGRGHESGGSARGPFR</sequence>
<evidence type="ECO:0000313" key="1">
    <source>
        <dbReference type="EMBL" id="VFJ59033.1"/>
    </source>
</evidence>
<reference evidence="3" key="1">
    <citation type="submission" date="2019-02" db="EMBL/GenBank/DDBJ databases">
        <authorList>
            <person name="Gruber-Vodicka R. H."/>
            <person name="Seah K. B. B."/>
        </authorList>
    </citation>
    <scope>NUCLEOTIDE SEQUENCE</scope>
    <source>
        <strain evidence="2">BECK_BZ163</strain>
        <strain evidence="3">BECK_BZ164</strain>
        <strain evidence="1">BECK_BZ165</strain>
    </source>
</reference>
<proteinExistence type="predicted"/>
<evidence type="ECO:0000313" key="2">
    <source>
        <dbReference type="EMBL" id="VFJ75532.1"/>
    </source>
</evidence>